<dbReference type="InterPro" id="IPR042476">
    <property type="entry name" value="APPBP2"/>
</dbReference>
<protein>
    <submittedName>
        <fullName evidence="3">Uncharacterized protein</fullName>
    </submittedName>
</protein>
<dbReference type="GO" id="GO:0043161">
    <property type="term" value="P:proteasome-mediated ubiquitin-dependent protein catabolic process"/>
    <property type="evidence" value="ECO:0007669"/>
    <property type="project" value="TreeGrafter"/>
</dbReference>
<dbReference type="SMART" id="SM00028">
    <property type="entry name" value="TPR"/>
    <property type="match status" value="3"/>
</dbReference>
<accession>A0A914UHA0</accession>
<dbReference type="GO" id="GO:1990756">
    <property type="term" value="F:ubiquitin-like ligase-substrate adaptor activity"/>
    <property type="evidence" value="ECO:0007669"/>
    <property type="project" value="TreeGrafter"/>
</dbReference>
<dbReference type="Pfam" id="PF13424">
    <property type="entry name" value="TPR_12"/>
    <property type="match status" value="2"/>
</dbReference>
<proteinExistence type="predicted"/>
<organism evidence="2 3">
    <name type="scientific">Plectus sambesii</name>
    <dbReference type="NCBI Taxonomy" id="2011161"/>
    <lineage>
        <taxon>Eukaryota</taxon>
        <taxon>Metazoa</taxon>
        <taxon>Ecdysozoa</taxon>
        <taxon>Nematoda</taxon>
        <taxon>Chromadorea</taxon>
        <taxon>Plectida</taxon>
        <taxon>Plectina</taxon>
        <taxon>Plectoidea</taxon>
        <taxon>Plectidae</taxon>
        <taxon>Plectus</taxon>
    </lineage>
</organism>
<dbReference type="AlphaFoldDB" id="A0A914UHA0"/>
<evidence type="ECO:0000256" key="1">
    <source>
        <dbReference type="PROSITE-ProRule" id="PRU00339"/>
    </source>
</evidence>
<keyword evidence="1" id="KW-0802">TPR repeat</keyword>
<dbReference type="InterPro" id="IPR019734">
    <property type="entry name" value="TPR_rpt"/>
</dbReference>
<keyword evidence="2" id="KW-1185">Reference proteome</keyword>
<dbReference type="Proteomes" id="UP000887566">
    <property type="component" value="Unplaced"/>
</dbReference>
<dbReference type="PROSITE" id="PS50005">
    <property type="entry name" value="TPR"/>
    <property type="match status" value="1"/>
</dbReference>
<dbReference type="PANTHER" id="PTHR46575:SF1">
    <property type="entry name" value="AMYLOID PROTEIN-BINDING PROTEIN 2"/>
    <property type="match status" value="1"/>
</dbReference>
<dbReference type="GO" id="GO:0006886">
    <property type="term" value="P:intracellular protein transport"/>
    <property type="evidence" value="ECO:0007669"/>
    <property type="project" value="InterPro"/>
</dbReference>
<dbReference type="PANTHER" id="PTHR46575">
    <property type="entry name" value="AMYLOID PROTEIN-BINDING PROTEIN 2"/>
    <property type="match status" value="1"/>
</dbReference>
<sequence length="327" mass="37724">MLLTRRQFKQAELLVQHAVALAKYHFDDARRMPAPLLDFGFFLMNMDRTEAAVKIYQRALEYRQAQFGGHNLKVAQAFEDLAYSLYVQEYSSGNFAVAKECSEKAITITKLLLPDNHLLLASCRRVKALILEEIAIDSHDKAVESALLAEADDLHLSALSLYKRVFGDNNVQTAKHYGNLGRLYQSMRRFEEAEAMHKKAIEVKQRLLGDDDYEVALSIGHLASLYNHDLDRFDEAEKLYLRSIEIERKLFGDTYSGLEYDYRGLIQVYVGLGDDNKAAEYMRRLSEWKAARDIEQAQRNPILLWNSIPTPPESTKFVMETFFKKYM</sequence>
<dbReference type="GO" id="GO:0031462">
    <property type="term" value="C:Cul2-RING ubiquitin ligase complex"/>
    <property type="evidence" value="ECO:0007669"/>
    <property type="project" value="TreeGrafter"/>
</dbReference>
<evidence type="ECO:0000313" key="2">
    <source>
        <dbReference type="Proteomes" id="UP000887566"/>
    </source>
</evidence>
<dbReference type="Gene3D" id="1.25.40.10">
    <property type="entry name" value="Tetratricopeptide repeat domain"/>
    <property type="match status" value="2"/>
</dbReference>
<dbReference type="Pfam" id="PF13181">
    <property type="entry name" value="TPR_8"/>
    <property type="match status" value="1"/>
</dbReference>
<evidence type="ECO:0000313" key="3">
    <source>
        <dbReference type="WBParaSite" id="PSAMB.scaffold10182size6340.g33146.t2"/>
    </source>
</evidence>
<reference evidence="3" key="1">
    <citation type="submission" date="2022-11" db="UniProtKB">
        <authorList>
            <consortium name="WormBaseParasite"/>
        </authorList>
    </citation>
    <scope>IDENTIFICATION</scope>
</reference>
<dbReference type="WBParaSite" id="PSAMB.scaffold10182size6340.g33146.t2">
    <property type="protein sequence ID" value="PSAMB.scaffold10182size6340.g33146.t2"/>
    <property type="gene ID" value="PSAMB.scaffold10182size6340.g33146"/>
</dbReference>
<feature type="repeat" description="TPR" evidence="1">
    <location>
        <begin position="174"/>
        <end position="207"/>
    </location>
</feature>
<dbReference type="InterPro" id="IPR011990">
    <property type="entry name" value="TPR-like_helical_dom_sf"/>
</dbReference>
<name>A0A914UHA0_9BILA</name>
<dbReference type="SUPFAM" id="SSF48452">
    <property type="entry name" value="TPR-like"/>
    <property type="match status" value="2"/>
</dbReference>